<feature type="transmembrane region" description="Helical" evidence="5">
    <location>
        <begin position="182"/>
        <end position="201"/>
    </location>
</feature>
<keyword evidence="8" id="KW-1185">Reference proteome</keyword>
<proteinExistence type="predicted"/>
<evidence type="ECO:0000256" key="2">
    <source>
        <dbReference type="ARBA" id="ARBA00022692"/>
    </source>
</evidence>
<evidence type="ECO:0000256" key="1">
    <source>
        <dbReference type="ARBA" id="ARBA00004141"/>
    </source>
</evidence>
<dbReference type="PANTHER" id="PTHR23112">
    <property type="entry name" value="G PROTEIN-COUPLED RECEPTOR 157-RELATED"/>
    <property type="match status" value="1"/>
</dbReference>
<dbReference type="SUPFAM" id="SSF81321">
    <property type="entry name" value="Family A G protein-coupled receptor-like"/>
    <property type="match status" value="1"/>
</dbReference>
<feature type="domain" description="Glucose receptor Git3-like N-terminal" evidence="6">
    <location>
        <begin position="21"/>
        <end position="206"/>
    </location>
</feature>
<reference evidence="7 8" key="1">
    <citation type="submission" date="2024-02" db="EMBL/GenBank/DDBJ databases">
        <title>De novo assembly and annotation of 12 fungi associated with fruit tree decline syndrome in Ontario, Canada.</title>
        <authorList>
            <person name="Sulman M."/>
            <person name="Ellouze W."/>
            <person name="Ilyukhin E."/>
        </authorList>
    </citation>
    <scope>NUCLEOTIDE SEQUENCE [LARGE SCALE GENOMIC DNA]</scope>
    <source>
        <strain evidence="7 8">M1-105</strain>
    </source>
</reference>
<dbReference type="Gene3D" id="1.20.1070.10">
    <property type="entry name" value="Rhodopsin 7-helix transmembrane proteins"/>
    <property type="match status" value="1"/>
</dbReference>
<keyword evidence="2 5" id="KW-0812">Transmembrane</keyword>
<protein>
    <recommendedName>
        <fullName evidence="6">Glucose receptor Git3-like N-terminal domain-containing protein</fullName>
    </recommendedName>
</protein>
<evidence type="ECO:0000259" key="6">
    <source>
        <dbReference type="Pfam" id="PF11710"/>
    </source>
</evidence>
<sequence>MLRRARDVLDTVTGWDPDIAIPTLVGSLLSLISSTIVIICWCVFGGQRRSFRYALILNLTVAEFCNSLNNSISGLYIVINHGVIKDGPTCDLNGWVGQFSVQAVDFSILAIAVVTLLTIQFKTYILYASTPKKIMICLSIWVVPLITSSTALGLNVIEPVSGNWCWIAQDHKWLRYALGHGWRFAIIIITFCIYIYVFLYMHQRLKLRDTSGRSYSFDYGKDTNGFEMNFWLANNGPVNANGRTTPNPGDRDDDFPLPPPKAFSAGLPHARPKSPTTVEAEEKLIPAPRIRIRQTTNIDKDVWRMVLLNMYPVTYLILWLPGIANRIAESTGNYNHALGILQSSTQYIGFANACVYGFKEHWEDIRLWWVRMRR</sequence>
<comment type="caution">
    <text evidence="7">The sequence shown here is derived from an EMBL/GenBank/DDBJ whole genome shotgun (WGS) entry which is preliminary data.</text>
</comment>
<evidence type="ECO:0000256" key="3">
    <source>
        <dbReference type="ARBA" id="ARBA00022989"/>
    </source>
</evidence>
<dbReference type="PANTHER" id="PTHR23112:SF37">
    <property type="entry name" value="G PROTEIN-COUPLED RECEPTOR GPR1"/>
    <property type="match status" value="1"/>
</dbReference>
<feature type="transmembrane region" description="Helical" evidence="5">
    <location>
        <begin position="20"/>
        <end position="44"/>
    </location>
</feature>
<dbReference type="CDD" id="cd00637">
    <property type="entry name" value="7tm_classA_rhodopsin-like"/>
    <property type="match status" value="1"/>
</dbReference>
<name>A0ABR3SID1_9PEZI</name>
<feature type="transmembrane region" description="Helical" evidence="5">
    <location>
        <begin position="56"/>
        <end position="79"/>
    </location>
</feature>
<dbReference type="InterPro" id="IPR023041">
    <property type="entry name" value="Glucose_rcpt_Git3-like_N"/>
</dbReference>
<gene>
    <name evidence="7" type="ORF">SLS56_009585</name>
</gene>
<dbReference type="Proteomes" id="UP001521116">
    <property type="component" value="Unassembled WGS sequence"/>
</dbReference>
<keyword evidence="3 5" id="KW-1133">Transmembrane helix</keyword>
<feature type="transmembrane region" description="Helical" evidence="5">
    <location>
        <begin position="99"/>
        <end position="121"/>
    </location>
</feature>
<dbReference type="EMBL" id="JAJVDC020000165">
    <property type="protein sequence ID" value="KAL1620559.1"/>
    <property type="molecule type" value="Genomic_DNA"/>
</dbReference>
<feature type="transmembrane region" description="Helical" evidence="5">
    <location>
        <begin position="133"/>
        <end position="154"/>
    </location>
</feature>
<evidence type="ECO:0000313" key="7">
    <source>
        <dbReference type="EMBL" id="KAL1620559.1"/>
    </source>
</evidence>
<accession>A0ABR3SID1</accession>
<evidence type="ECO:0000256" key="4">
    <source>
        <dbReference type="ARBA" id="ARBA00023136"/>
    </source>
</evidence>
<keyword evidence="4 5" id="KW-0472">Membrane</keyword>
<evidence type="ECO:0000313" key="8">
    <source>
        <dbReference type="Proteomes" id="UP001521116"/>
    </source>
</evidence>
<evidence type="ECO:0000256" key="5">
    <source>
        <dbReference type="SAM" id="Phobius"/>
    </source>
</evidence>
<organism evidence="7 8">
    <name type="scientific">Neofusicoccum ribis</name>
    <dbReference type="NCBI Taxonomy" id="45134"/>
    <lineage>
        <taxon>Eukaryota</taxon>
        <taxon>Fungi</taxon>
        <taxon>Dikarya</taxon>
        <taxon>Ascomycota</taxon>
        <taxon>Pezizomycotina</taxon>
        <taxon>Dothideomycetes</taxon>
        <taxon>Dothideomycetes incertae sedis</taxon>
        <taxon>Botryosphaeriales</taxon>
        <taxon>Botryosphaeriaceae</taxon>
        <taxon>Neofusicoccum</taxon>
    </lineage>
</organism>
<dbReference type="Pfam" id="PF11710">
    <property type="entry name" value="Git3"/>
    <property type="match status" value="1"/>
</dbReference>
<comment type="subcellular location">
    <subcellularLocation>
        <location evidence="1">Membrane</location>
        <topology evidence="1">Multi-pass membrane protein</topology>
    </subcellularLocation>
</comment>